<dbReference type="Proteomes" id="UP000008281">
    <property type="component" value="Unassembled WGS sequence"/>
</dbReference>
<evidence type="ECO:0000313" key="2">
    <source>
        <dbReference type="Proteomes" id="UP000008281"/>
    </source>
</evidence>
<dbReference type="HOGENOM" id="CLU_1697146_0_0_1"/>
<dbReference type="eggNOG" id="KOG1041">
    <property type="taxonomic scope" value="Eukaryota"/>
</dbReference>
<gene>
    <name evidence="1" type="ORF">CRE_23015</name>
</gene>
<keyword evidence="2" id="KW-1185">Reference proteome</keyword>
<dbReference type="OrthoDB" id="9981668at2759"/>
<dbReference type="InParanoid" id="E3N4D0"/>
<organism evidence="2">
    <name type="scientific">Caenorhabditis remanei</name>
    <name type="common">Caenorhabditis vulgaris</name>
    <dbReference type="NCBI Taxonomy" id="31234"/>
    <lineage>
        <taxon>Eukaryota</taxon>
        <taxon>Metazoa</taxon>
        <taxon>Ecdysozoa</taxon>
        <taxon>Nematoda</taxon>
        <taxon>Chromadorea</taxon>
        <taxon>Rhabditida</taxon>
        <taxon>Rhabditina</taxon>
        <taxon>Rhabditomorpha</taxon>
        <taxon>Rhabditoidea</taxon>
        <taxon>Rhabditidae</taxon>
        <taxon>Peloderinae</taxon>
        <taxon>Caenorhabditis</taxon>
    </lineage>
</organism>
<dbReference type="EMBL" id="DS268525">
    <property type="protein sequence ID" value="EFO85463.1"/>
    <property type="molecule type" value="Genomic_DNA"/>
</dbReference>
<accession>E3N4D0</accession>
<reference evidence="1" key="1">
    <citation type="submission" date="2007-07" db="EMBL/GenBank/DDBJ databases">
        <title>PCAP assembly of the Caenorhabditis remanei genome.</title>
        <authorList>
            <consortium name="The Caenorhabditis remanei Sequencing Consortium"/>
            <person name="Wilson R.K."/>
        </authorList>
    </citation>
    <scope>NUCLEOTIDE SEQUENCE [LARGE SCALE GENOMIC DNA]</scope>
    <source>
        <strain evidence="1">PB4641</strain>
    </source>
</reference>
<dbReference type="STRING" id="31234.E3N4D0"/>
<sequence length="155" mass="17764">MKIKASGEFFYDRQASLYSRTKLTAKDNIKLEFRAVFKLKAVAESYQATSNGIRSTVHQAPALADKTLVEAISIPQWTSIFQQECDHRWKLCPLPARYFGNQFEDDQECRYSALGASKVKSTLFHPDDMPIVDLMQSYPGFTTNFNVHSCFFNLF</sequence>
<proteinExistence type="predicted"/>
<dbReference type="AlphaFoldDB" id="E3N4D0"/>
<protein>
    <submittedName>
        <fullName evidence="1">Uncharacterized protein</fullName>
    </submittedName>
</protein>
<name>E3N4D0_CAERE</name>
<evidence type="ECO:0000313" key="1">
    <source>
        <dbReference type="EMBL" id="EFO85463.1"/>
    </source>
</evidence>